<keyword evidence="2" id="KW-0812">Transmembrane</keyword>
<dbReference type="RefSeq" id="WP_203855730.1">
    <property type="nucleotide sequence ID" value="NZ_BAAAZQ010000002.1"/>
</dbReference>
<dbReference type="Proteomes" id="UP000621500">
    <property type="component" value="Unassembled WGS sequence"/>
</dbReference>
<feature type="region of interest" description="Disordered" evidence="1">
    <location>
        <begin position="68"/>
        <end position="100"/>
    </location>
</feature>
<evidence type="ECO:0000313" key="4">
    <source>
        <dbReference type="Proteomes" id="UP000621500"/>
    </source>
</evidence>
<accession>A0ABQ4EH81</accession>
<evidence type="ECO:0000313" key="3">
    <source>
        <dbReference type="EMBL" id="GIG94078.1"/>
    </source>
</evidence>
<dbReference type="EMBL" id="BONX01000003">
    <property type="protein sequence ID" value="GIG94078.1"/>
    <property type="molecule type" value="Genomic_DNA"/>
</dbReference>
<reference evidence="3 4" key="1">
    <citation type="submission" date="2021-01" db="EMBL/GenBank/DDBJ databases">
        <title>Whole genome shotgun sequence of Plantactinospora mayteni NBRC 109088.</title>
        <authorList>
            <person name="Komaki H."/>
            <person name="Tamura T."/>
        </authorList>
    </citation>
    <scope>NUCLEOTIDE SEQUENCE [LARGE SCALE GENOMIC DNA]</scope>
    <source>
        <strain evidence="3 4">NBRC 109088</strain>
    </source>
</reference>
<keyword evidence="2" id="KW-1133">Transmembrane helix</keyword>
<feature type="region of interest" description="Disordered" evidence="1">
    <location>
        <begin position="132"/>
        <end position="265"/>
    </location>
</feature>
<evidence type="ECO:0000256" key="2">
    <source>
        <dbReference type="SAM" id="Phobius"/>
    </source>
</evidence>
<feature type="transmembrane region" description="Helical" evidence="2">
    <location>
        <begin position="104"/>
        <end position="127"/>
    </location>
</feature>
<feature type="compositionally biased region" description="Low complexity" evidence="1">
    <location>
        <begin position="81"/>
        <end position="100"/>
    </location>
</feature>
<keyword evidence="4" id="KW-1185">Reference proteome</keyword>
<feature type="compositionally biased region" description="Low complexity" evidence="1">
    <location>
        <begin position="146"/>
        <end position="174"/>
    </location>
</feature>
<evidence type="ECO:0000256" key="1">
    <source>
        <dbReference type="SAM" id="MobiDB-lite"/>
    </source>
</evidence>
<organism evidence="3 4">
    <name type="scientific">Plantactinospora mayteni</name>
    <dbReference type="NCBI Taxonomy" id="566021"/>
    <lineage>
        <taxon>Bacteria</taxon>
        <taxon>Bacillati</taxon>
        <taxon>Actinomycetota</taxon>
        <taxon>Actinomycetes</taxon>
        <taxon>Micromonosporales</taxon>
        <taxon>Micromonosporaceae</taxon>
        <taxon>Plantactinospora</taxon>
    </lineage>
</organism>
<proteinExistence type="predicted"/>
<feature type="compositionally biased region" description="Basic and acidic residues" evidence="1">
    <location>
        <begin position="236"/>
        <end position="251"/>
    </location>
</feature>
<comment type="caution">
    <text evidence="3">The sequence shown here is derived from an EMBL/GenBank/DDBJ whole genome shotgun (WGS) entry which is preliminary data.</text>
</comment>
<gene>
    <name evidence="3" type="ORF">Pma05_06510</name>
</gene>
<keyword evidence="2" id="KW-0472">Membrane</keyword>
<protein>
    <submittedName>
        <fullName evidence="3">Uncharacterized protein</fullName>
    </submittedName>
</protein>
<sequence length="265" mass="26534">MGFRRRGRPDPEAAERLLDAVAAGGTEARQAHGGVQDPLANLLAVAAAPARPGELDGEDAAVAAFRAARDARSRADPAPTPRTTEARGALAGASARPPAGRGRLTAGAFGWVAVVVATLTAGVALAAEIPALRPAGPPRSTPSVDVGPTSVPTTAPTTTAPTTTGPTGPSTGPGSKPPTTGPGRTHPPQSLVAQCHAFLTKGRPDSGHPPTPLVRAAGGRAEVEEYCRRLLAIDPKPGRDDPNGPRDKDAPVEPPGRSPGGNGSG</sequence>
<name>A0ABQ4EH81_9ACTN</name>